<proteinExistence type="predicted"/>
<evidence type="ECO:0000313" key="2">
    <source>
        <dbReference type="Proteomes" id="UP001162031"/>
    </source>
</evidence>
<name>A0AAV0UVH8_HYABA</name>
<dbReference type="EMBL" id="CANTFL010001416">
    <property type="protein sequence ID" value="CAI5739341.1"/>
    <property type="molecule type" value="Genomic_DNA"/>
</dbReference>
<organism evidence="1 2">
    <name type="scientific">Hyaloperonospora brassicae</name>
    <name type="common">Brassica downy mildew</name>
    <name type="synonym">Peronospora brassicae</name>
    <dbReference type="NCBI Taxonomy" id="162125"/>
    <lineage>
        <taxon>Eukaryota</taxon>
        <taxon>Sar</taxon>
        <taxon>Stramenopiles</taxon>
        <taxon>Oomycota</taxon>
        <taxon>Peronosporomycetes</taxon>
        <taxon>Peronosporales</taxon>
        <taxon>Peronosporaceae</taxon>
        <taxon>Hyaloperonospora</taxon>
    </lineage>
</organism>
<accession>A0AAV0UVH8</accession>
<dbReference type="AlphaFoldDB" id="A0AAV0UVH8"/>
<comment type="caution">
    <text evidence="1">The sequence shown here is derived from an EMBL/GenBank/DDBJ whole genome shotgun (WGS) entry which is preliminary data.</text>
</comment>
<evidence type="ECO:0000313" key="1">
    <source>
        <dbReference type="EMBL" id="CAI5739341.1"/>
    </source>
</evidence>
<sequence length="191" mass="20818">MLQRSSAKDGGATAGAATICELCDLYTRTGLEDKWTELAAVYDQRRNIDNFREILDLSAPSARMGELSGWHLERMAVGEFGSSAGSSATDVAEIKRESRWIKHTLTKVLANGRSFQAKRDALKAAMDKQREVLTAELTEAKEFLGQAHLLTACDSAASEVSEPALVEERLRATDKFSELLPTGDLSKAPSI</sequence>
<dbReference type="Proteomes" id="UP001162031">
    <property type="component" value="Unassembled WGS sequence"/>
</dbReference>
<keyword evidence="2" id="KW-1185">Reference proteome</keyword>
<protein>
    <submittedName>
        <fullName evidence="1">Uncharacterized protein</fullName>
    </submittedName>
</protein>
<reference evidence="1" key="1">
    <citation type="submission" date="2022-12" db="EMBL/GenBank/DDBJ databases">
        <authorList>
            <person name="Webb A."/>
        </authorList>
    </citation>
    <scope>NUCLEOTIDE SEQUENCE</scope>
    <source>
        <strain evidence="1">Hp1</strain>
    </source>
</reference>
<gene>
    <name evidence="1" type="ORF">HBR001_LOCUS7791</name>
</gene>